<evidence type="ECO:0000313" key="1">
    <source>
        <dbReference type="EMBL" id="XRI72620.1"/>
    </source>
</evidence>
<dbReference type="EMBL" id="CP127526">
    <property type="protein sequence ID" value="XRI72620.1"/>
    <property type="molecule type" value="Genomic_DNA"/>
</dbReference>
<accession>A0ACD5HC84</accession>
<evidence type="ECO:0000313" key="2">
    <source>
        <dbReference type="Proteomes" id="UP001195965"/>
    </source>
</evidence>
<organism evidence="1 2">
    <name type="scientific">Acidithiobacillus montserratensis</name>
    <dbReference type="NCBI Taxonomy" id="2729135"/>
    <lineage>
        <taxon>Bacteria</taxon>
        <taxon>Pseudomonadati</taxon>
        <taxon>Pseudomonadota</taxon>
        <taxon>Acidithiobacillia</taxon>
        <taxon>Acidithiobacillales</taxon>
        <taxon>Acidithiobacillaceae</taxon>
        <taxon>Acidithiobacillus</taxon>
    </lineage>
</organism>
<protein>
    <submittedName>
        <fullName evidence="1">Integration host factor subunit alpha</fullName>
    </submittedName>
</protein>
<proteinExistence type="predicted"/>
<keyword evidence="2" id="KW-1185">Reference proteome</keyword>
<dbReference type="Proteomes" id="UP001195965">
    <property type="component" value="Chromosome"/>
</dbReference>
<reference evidence="1 2" key="1">
    <citation type="journal article" date="2021" name="ISME J.">
        <title>Genomic evolution of the class Acidithiobacillia: deep-branching Proteobacteria living in extreme acidic conditions.</title>
        <authorList>
            <person name="Moya-Beltran A."/>
            <person name="Beard S."/>
            <person name="Rojas-Villalobos C."/>
            <person name="Issotta F."/>
            <person name="Gallardo Y."/>
            <person name="Ulloa R."/>
            <person name="Giaveno A."/>
            <person name="Degli Esposti M."/>
            <person name="Johnson D.B."/>
            <person name="Quatrini R."/>
        </authorList>
    </citation>
    <scope>NUCLEOTIDE SEQUENCE [LARGE SCALE GENOMIC DNA]</scope>
    <source>
        <strain evidence="1 2">GG1-14</strain>
    </source>
</reference>
<name>A0ACD5HC84_9PROT</name>
<gene>
    <name evidence="1" type="ORF">HHS34_009200</name>
</gene>
<sequence length="121" mass="13609">MTVTRSALANELLDRLGWSSRTCHELVDIFFAEICAGLAAGDKVQLPRFGVFVLREKKARPGRNPRTGEPRDIAARRVVTFKTSHHLRKHCNRGVYLPPMDRGNQEVHDQLTTVGPPPEPQ</sequence>